<dbReference type="InterPro" id="IPR012349">
    <property type="entry name" value="Split_barrel_FMN-bd"/>
</dbReference>
<dbReference type="Gene3D" id="2.30.110.10">
    <property type="entry name" value="Electron Transport, Fmn-binding Protein, Chain A"/>
    <property type="match status" value="1"/>
</dbReference>
<dbReference type="Pfam" id="PF01243">
    <property type="entry name" value="PNPOx_N"/>
    <property type="match status" value="1"/>
</dbReference>
<dbReference type="RefSeq" id="WP_080850875.1">
    <property type="nucleotide sequence ID" value="NZ_LT009775.1"/>
</dbReference>
<sequence length="135" mass="14731">MNTLDDTMKSFLAKQLPIQSTVSKDGLPDIGPKRSLRVYDDRTLIYNENTGGQTLQNIRDGSKIAVAVIDREALDGYRFVGRPEIFTDGAPFQNALGFAGKAGMKEPKCAVLIHLEAIYTLRSGSDAGKKLSNPE</sequence>
<organism evidence="2 3">
    <name type="scientific">Agrobacterium deltaense NCPPB 1641</name>
    <dbReference type="NCBI Taxonomy" id="1183425"/>
    <lineage>
        <taxon>Bacteria</taxon>
        <taxon>Pseudomonadati</taxon>
        <taxon>Pseudomonadota</taxon>
        <taxon>Alphaproteobacteria</taxon>
        <taxon>Hyphomicrobiales</taxon>
        <taxon>Rhizobiaceae</taxon>
        <taxon>Rhizobium/Agrobacterium group</taxon>
        <taxon>Agrobacterium</taxon>
    </lineage>
</organism>
<dbReference type="Proteomes" id="UP000192140">
    <property type="component" value="Unassembled WGS sequence"/>
</dbReference>
<name>A0A1S7TIF2_9HYPH</name>
<feature type="domain" description="Pyridoxamine 5'-phosphate oxidase N-terminal" evidence="1">
    <location>
        <begin position="5"/>
        <end position="95"/>
    </location>
</feature>
<evidence type="ECO:0000259" key="1">
    <source>
        <dbReference type="Pfam" id="PF01243"/>
    </source>
</evidence>
<evidence type="ECO:0000313" key="3">
    <source>
        <dbReference type="Proteomes" id="UP000192140"/>
    </source>
</evidence>
<dbReference type="PANTHER" id="PTHR40660:SF1">
    <property type="entry name" value="5'-PHOSPHATE OXIDASE PUTATIVE DOMAIN-CONTAINING PROTEIN-RELATED"/>
    <property type="match status" value="1"/>
</dbReference>
<gene>
    <name evidence="2" type="ORF">AGR7A_Cc10101</name>
</gene>
<dbReference type="EMBL" id="FCNP01000001">
    <property type="protein sequence ID" value="CVI54393.1"/>
    <property type="molecule type" value="Genomic_DNA"/>
</dbReference>
<accession>A0A1S7TIF2</accession>
<dbReference type="AlphaFoldDB" id="A0A1S7TIF2"/>
<dbReference type="SUPFAM" id="SSF50475">
    <property type="entry name" value="FMN-binding split barrel"/>
    <property type="match status" value="1"/>
</dbReference>
<dbReference type="InterPro" id="IPR011576">
    <property type="entry name" value="Pyridox_Oxase_N"/>
</dbReference>
<evidence type="ECO:0000313" key="2">
    <source>
        <dbReference type="EMBL" id="CVI54393.1"/>
    </source>
</evidence>
<reference evidence="2" key="1">
    <citation type="submission" date="2016-01" db="EMBL/GenBank/DDBJ databases">
        <authorList>
            <person name="Regsiter A."/>
            <person name="william w."/>
        </authorList>
    </citation>
    <scope>NUCLEOTIDE SEQUENCE</scope>
    <source>
        <strain evidence="2">NCPPB 1641</strain>
    </source>
</reference>
<dbReference type="PANTHER" id="PTHR40660">
    <property type="entry name" value="5'-PHOSPHATE OXIDASE PUTATIVE DOMAIN-CONTAINING PROTEIN-RELATED"/>
    <property type="match status" value="1"/>
</dbReference>
<keyword evidence="3" id="KW-1185">Reference proteome</keyword>
<comment type="caution">
    <text evidence="2">The sequence shown here is derived from an EMBL/GenBank/DDBJ whole genome shotgun (WGS) entry which is preliminary data.</text>
</comment>
<protein>
    <recommendedName>
        <fullName evidence="1">Pyridoxamine 5'-phosphate oxidase N-terminal domain-containing protein</fullName>
    </recommendedName>
</protein>
<proteinExistence type="predicted"/>